<protein>
    <recommendedName>
        <fullName evidence="2">histidine kinase</fullName>
        <ecNumber evidence="2">2.7.13.3</ecNumber>
    </recommendedName>
</protein>
<dbReference type="Gene3D" id="1.10.287.130">
    <property type="match status" value="1"/>
</dbReference>
<feature type="transmembrane region" description="Helical" evidence="4">
    <location>
        <begin position="29"/>
        <end position="51"/>
    </location>
</feature>
<evidence type="ECO:0000256" key="1">
    <source>
        <dbReference type="ARBA" id="ARBA00000085"/>
    </source>
</evidence>
<feature type="domain" description="Histidine kinase" evidence="5">
    <location>
        <begin position="334"/>
        <end position="576"/>
    </location>
</feature>
<dbReference type="Proteomes" id="UP001190452">
    <property type="component" value="Unassembled WGS sequence"/>
</dbReference>
<evidence type="ECO:0000313" key="9">
    <source>
        <dbReference type="Proteomes" id="UP001190452"/>
    </source>
</evidence>
<dbReference type="GO" id="GO:0000155">
    <property type="term" value="F:phosphorelay sensor kinase activity"/>
    <property type="evidence" value="ECO:0007669"/>
    <property type="project" value="InterPro"/>
</dbReference>
<dbReference type="CDD" id="cd00082">
    <property type="entry name" value="HisKA"/>
    <property type="match status" value="1"/>
</dbReference>
<dbReference type="SUPFAM" id="SSF47384">
    <property type="entry name" value="Homodimeric domain of signal transducing histidine kinase"/>
    <property type="match status" value="1"/>
</dbReference>
<dbReference type="SMART" id="SM00387">
    <property type="entry name" value="HATPase_c"/>
    <property type="match status" value="1"/>
</dbReference>
<dbReference type="Gene3D" id="6.10.340.10">
    <property type="match status" value="1"/>
</dbReference>
<evidence type="ECO:0000259" key="5">
    <source>
        <dbReference type="PROSITE" id="PS50109"/>
    </source>
</evidence>
<keyword evidence="6" id="KW-0808">Transferase</keyword>
<dbReference type="AlphaFoldDB" id="A0AAD2EGV2"/>
<evidence type="ECO:0000313" key="8">
    <source>
        <dbReference type="Proteomes" id="UP001190002"/>
    </source>
</evidence>
<comment type="catalytic activity">
    <reaction evidence="1">
        <text>ATP + protein L-histidine = ADP + protein N-phospho-L-histidine.</text>
        <dbReference type="EC" id="2.7.13.3"/>
    </reaction>
</comment>
<reference evidence="6 9" key="1">
    <citation type="submission" date="2023-07" db="EMBL/GenBank/DDBJ databases">
        <authorList>
            <person name="Peeters C."/>
        </authorList>
    </citation>
    <scope>NUCLEOTIDE SEQUENCE</scope>
    <source>
        <strain evidence="7 9">R-77569</strain>
        <strain evidence="6">R-77591</strain>
    </source>
</reference>
<dbReference type="InterPro" id="IPR036890">
    <property type="entry name" value="HATPase_C_sf"/>
</dbReference>
<dbReference type="InterPro" id="IPR036097">
    <property type="entry name" value="HisK_dim/P_sf"/>
</dbReference>
<evidence type="ECO:0000256" key="2">
    <source>
        <dbReference type="ARBA" id="ARBA00012438"/>
    </source>
</evidence>
<gene>
    <name evidence="6" type="primary">sasA_4</name>
    <name evidence="7" type="synonym">sasA_5</name>
    <name evidence="7" type="ORF">R77569_01482</name>
    <name evidence="6" type="ORF">R77591_01035</name>
</gene>
<keyword evidence="4" id="KW-1133">Transmembrane helix</keyword>
<accession>A0AAD2EGV2</accession>
<evidence type="ECO:0000256" key="3">
    <source>
        <dbReference type="ARBA" id="ARBA00022553"/>
    </source>
</evidence>
<dbReference type="PRINTS" id="PR00344">
    <property type="entry name" value="BCTRLSENSOR"/>
</dbReference>
<dbReference type="SUPFAM" id="SSF55874">
    <property type="entry name" value="ATPase domain of HSP90 chaperone/DNA topoisomerase II/histidine kinase"/>
    <property type="match status" value="1"/>
</dbReference>
<dbReference type="EMBL" id="CATVXE010000003">
    <property type="protein sequence ID" value="CAJ0680824.1"/>
    <property type="molecule type" value="Genomic_DNA"/>
</dbReference>
<keyword evidence="3" id="KW-0597">Phosphoprotein</keyword>
<keyword evidence="4" id="KW-0812">Transmembrane</keyword>
<dbReference type="PANTHER" id="PTHR43065:SF50">
    <property type="entry name" value="HISTIDINE KINASE"/>
    <property type="match status" value="1"/>
</dbReference>
<dbReference type="Proteomes" id="UP001190002">
    <property type="component" value="Unassembled WGS sequence"/>
</dbReference>
<dbReference type="InterPro" id="IPR003661">
    <property type="entry name" value="HisK_dim/P_dom"/>
</dbReference>
<feature type="transmembrane region" description="Helical" evidence="4">
    <location>
        <begin position="219"/>
        <end position="239"/>
    </location>
</feature>
<dbReference type="EMBL" id="CAUDKV010000005">
    <property type="protein sequence ID" value="CAJ0861972.1"/>
    <property type="molecule type" value="Genomic_DNA"/>
</dbReference>
<dbReference type="InterPro" id="IPR003594">
    <property type="entry name" value="HATPase_dom"/>
</dbReference>
<evidence type="ECO:0000313" key="6">
    <source>
        <dbReference type="EMBL" id="CAJ0680824.1"/>
    </source>
</evidence>
<dbReference type="Gene3D" id="3.30.565.10">
    <property type="entry name" value="Histidine kinase-like ATPase, C-terminal domain"/>
    <property type="match status" value="1"/>
</dbReference>
<keyword evidence="9" id="KW-1185">Reference proteome</keyword>
<evidence type="ECO:0000313" key="7">
    <source>
        <dbReference type="EMBL" id="CAJ0861972.1"/>
    </source>
</evidence>
<dbReference type="InterPro" id="IPR004358">
    <property type="entry name" value="Sig_transdc_His_kin-like_C"/>
</dbReference>
<dbReference type="PROSITE" id="PS50109">
    <property type="entry name" value="HIS_KIN"/>
    <property type="match status" value="1"/>
</dbReference>
<organism evidence="6 8">
    <name type="scientific">Ralstonia mannitolilytica</name>
    <dbReference type="NCBI Taxonomy" id="105219"/>
    <lineage>
        <taxon>Bacteria</taxon>
        <taxon>Pseudomonadati</taxon>
        <taxon>Pseudomonadota</taxon>
        <taxon>Betaproteobacteria</taxon>
        <taxon>Burkholderiales</taxon>
        <taxon>Burkholderiaceae</taxon>
        <taxon>Ralstonia</taxon>
    </lineage>
</organism>
<name>A0AAD2EGV2_9RALS</name>
<keyword evidence="4" id="KW-0472">Membrane</keyword>
<dbReference type="InterPro" id="IPR005467">
    <property type="entry name" value="His_kinase_dom"/>
</dbReference>
<dbReference type="Pfam" id="PF02518">
    <property type="entry name" value="HATPase_c"/>
    <property type="match status" value="1"/>
</dbReference>
<dbReference type="EC" id="2.7.13.3" evidence="2"/>
<proteinExistence type="predicted"/>
<comment type="caution">
    <text evidence="6">The sequence shown here is derived from an EMBL/GenBank/DDBJ whole genome shotgun (WGS) entry which is preliminary data.</text>
</comment>
<dbReference type="PANTHER" id="PTHR43065">
    <property type="entry name" value="SENSOR HISTIDINE KINASE"/>
    <property type="match status" value="1"/>
</dbReference>
<sequence>MPGGVAGIALVRLRVPLRGLWPSSLGRQFVLAVAVLALLISAGGFTAVYALRTSAEATRALANEQLTRLRQAQELVQRTLLIERESAQLEKTASVEALRRHYADILQNLQAFEQLSEHLAAADDDIEVLDLHQSTQLFRNAVYIVAQWWESELQRAGAGATAPAAASARAQAGRRSAEALYMQAGAMVQSAQQLSARHAHAFQQALEALAAASERNERWVTALLACSVAFACLTAYALLGRRVLQRLLQVSRCLRDQHADGAPGAVPVRGDDEIGQMARAVEQFQRDRWQLTLAHQALQAERARQEQLLHELALAQGQLLQSEKMASIGQLAAGVAHEINNPISFVNANLGSLQRYVAALLDTVSAYESHEAELAPATRATLAEVRQRADLDYVREDVPALLAESLDGLQRVKSIVHGLKAFSHVDDAQLQRCNLETCLETAVKIVWNELKYKVEVVREYGGIPEIDCMPSQLSQVFMNLLVNAGQAIHEHGRITLRTGRDAGSVWVEVEDTGSGIRPEHLGRIFDPFFTTKPVGLGTGLGLSISYGIVGKHGGHIEARSELGRGTCFRITLPLPADT</sequence>
<evidence type="ECO:0000256" key="4">
    <source>
        <dbReference type="SAM" id="Phobius"/>
    </source>
</evidence>